<accession>A0A7X9RW96</accession>
<dbReference type="RefSeq" id="WP_169658155.1">
    <property type="nucleotide sequence ID" value="NZ_JABANE010000051.1"/>
</dbReference>
<evidence type="ECO:0000313" key="3">
    <source>
        <dbReference type="EMBL" id="NME69901.1"/>
    </source>
</evidence>
<gene>
    <name evidence="3" type="ORF">HHU12_18150</name>
</gene>
<reference evidence="3 4" key="1">
    <citation type="submission" date="2020-04" db="EMBL/GenBank/DDBJ databases">
        <title>Flammeovirga sp. SR4, a novel species isolated from seawater.</title>
        <authorList>
            <person name="Wang X."/>
        </authorList>
    </citation>
    <scope>NUCLEOTIDE SEQUENCE [LARGE SCALE GENOMIC DNA]</scope>
    <source>
        <strain evidence="3 4">ATCC 23126</strain>
    </source>
</reference>
<sequence>MKRLFFLLILGLILGVERHAVYGQVVPVDDLLNHSFRLSAGDYNAGDNSWNGYHVDGDRNKTAIKFQYDSDKLVSFNAGTGEGINKAPDYNENGFNDKPTILFDGNAAMVATIAPELKIKTKTLFVIYKVANDAPTNAFMNLFGDIRSGVFLDSRKNPPTIRFTAKDSNTSASYSVNFNRTFTGPISESNSPVPYTKGNDSFKMLEVSYFENYDGVEIDDSNFLYIGEVNQDIFVGALDKSHSSDREHVFKGEIAEILIYDDVIDANERALVRDYYESEYLDITKWYTFKHNIPKGWDDDYVWTKDPDGLSIIPNNKDNRPEAGDEIHVLNGQYVTTASTLPTLTKVVVEKGGTLDFKGDLNTFGELTGEGVVRISSDNIPVADGLTDKGFFTKDGGTLEIYGTSDITFPNNIEFNNLSVKLDDTSKKVYIQNLKLNGNIEIASGNIEFDASGDELTIDGDILIGKNGGWTYDGHAADDGSNFKVRNKILTQGNFTNFGEVNAPDLSIKAVNATSEQTFRIAADATLAQIRVEKAFKENTLYVYAENDVTFSLMATSDYGGPQDAEVNKEDDYAFSLFQGTLRLGRNITYDLKTGSGNRNINQNSRLWISGADVSMGGDTQKATALVIYGDVLVTEGTLDLYNNGVGPSSGFTLRTDGTLQVDGGEVFTKMLRTSTYGSAHKGAFIQHAGDITFKGNGDNHSMLSLPWPDNTFIMSGGRLMIEDTDGRSDKGLFIGVTSSNYNVTGGTVIIKTDEGFGLTSTAPFYNLELMELNPATGNKATVTSRGNTWNVSGADPNVVVPVQDLRVLNNFKVEALYKGGNKDIYVGGSLIIKKHDALGHDKDNFTYNRLVFNGRENGELFIDYQYPYIEEGGINYVVNRTDTRSGTVTNTKKECSSCPNGYHEMETRTIDGQEYLVEPAGSDLAEFNNFITSHFIIDKEVPEAKITIKAHPSYWRASDAAIDYSDKDIFRNHQNNSNFLDIHGDLQVLKGVLDHKDFSIRPLKGDIINYGTIGVFVPGVTASNALLKLRPANQGVKLTKPGARFGNIKMFMEGTGIEFTSDVHIDRLVYYDGYIDIGRYELEVDQLGYTAFQYIARDSNNGNAVTDPGFGDSPRFEEYLKKVKSGAVFNDKDIISFILTDGKSSSGGLKLKVDNGTWAQYYKYDGEDNTLLFPLAIKYGDTDFEYTPARLSIEDVSAIDGYISVRPVNTVLQTADNDGGNLAKVNWRVERSGFDESSLSVLPKVKWSFQVNNGADTENKFSPDANKFTLGAGNVVTGYVSGKVLSGDEKLVELYGNAGITYPSSSYQREYGEDGSVVGETTLALHENYSNNGTLGNPGYEKHKSNLNSTPVHYTQDKILITFDKVWDESGVGTEGFFALENASYTFGEQNTFEGEPTAYYYCKNCRAGISNNSDWTNEDSWYVEVGGTLIPITDDLSKYHIPGEGDVAIIGSPKTGYDRDNVGKQFKGIVIPEGYDLTIAEIRFEQQFKSREGKSIKIKESAIFKPGLVTGTAELSVDINATYDADDNIISITRPVIEGDFNSWAMNDSSVFKLQVPTGDNIEIPTYPSIQVYPRYELWNREQETDDDDLVKNANVYLSSDLKAKTLDIFKEVALYVRGDQPEGDIFIEGQIFLKNGGDLYFTDGNYNHTVEANFLLLDNHIKKNEDGSIRFENKPEVKVDRYSVSTVGAHHTMYLNEGIKSKNTIDTFDLFGHDGVGLDLIDINKVPRVSLVFNGESDGEIDLKDTDELKLYDFVVNKGSSSKVIRVEDKISFARPADGTSDEKPIQLVKGGVEFNSSNIDIDLNSGGGNFAIPVGTTLKITKNAIVRVTSDNGGIELDGKIHVNGGSLLMADAGKENYIEYGASGASTILLEDGIIKVGSQVRRKLTTTTGELNYEQTGGAFEVGSQGISSALHQERGVFEIYNEGSIKLNFDHNIGNGRSFIVKTGAMINPTIPYVNITPLSSEFSDDAKIVFELADGLSEVSTFRSTDDVNLPILLIKSGEVKLMPLSTDKYYQLAGKLQIESGATFNQNGFNVQFKNGIENDGAYIANGGKVKFNSGTQQNIDRFDNNNASSFQLNDLEVSGAGTILKLNRAYFDVESGKENGLKVEGDLTVSDNSTIILNRNHSLYLTGDFIGEGDIVSDNKKEALILNGNQTQNIRSNNINISYLKINNNSGVSTEIIGDSFYAFTINNALTLELGVLALKDNHMLLSENAEINGSDGRSRVSSFSDQNMILLSGKRRSGGVTKLFPANTATSKSFIYPLGVEDTETAVYKFTPAVAEYTTGASVYGVNVNILDKMFSPAIADGKTEADARILDYTWFLTSYDQNGDEIQINDDLNIDFELYYNELDIVNDADGTAEASYVEAVNYDKTGIWKILSDGSNIDKGDHIFKTSFTKDALHVFNNGYVAGVYMIGDPNDFKKYTIPYKTASSVDFSTEQNWSDAIWVKADGTEKSYDLLDASSNKIGEYTIFEIKLAGEDTVWTSTLVNAPEFTNILIDEGAKVILNNPLEQDVLDLRGELIFNVAIPGTKFNKVKGSGRFVRRSNMAIPDNWREFYTVDAGTLVMDFSSPNAGGIPYPLPDDFKTGEYANVKGLELMNSAYTDGDPIISYRFSDELLVLGKDGLKVGEGVKFQLESDLKTTSGGGVEVANVGELELPSGANITIDGDLTVRKEAKLTALNSSIQLGGDLTIEKVDREVDGKPSKGLNYDLRDFTLELNGTAPQTVYAKFGAYPGEYLPILKVNNTHNFNVLGTPSVVLTDTIHVGDALQLISGTVNSTDEGFLFYDDFNNNLQSNGSGNSYVLGRSHYQVKSIDGKVAGGMIFPIGSLQGGFRPIGIGSLTAKGALPKSSAAQQNSSNTRTASNARVARSEDVIIWSVEYTHDMIDLEGSVGRYPEDITTVEEGQWHLVPLVPAGGPATVSTELNYISTENQDVNRFLLYSDAESAVGSETWTYIGNDSSKAIVGGSKFSEALLDDEHYFSSTSGDPIIFDTKTGHSKDKKGGSGSRVNTSNARTMASDITVEAMISVGFTVEELPVELIYFDAEVKDDEVELQWATASEINNEGFVIEKSRDNRNWEQAGFVEGVGNSNVNVSYTYADTDLFAGRMYYRLKQIDFDGKYEYFGPISVLVDSDRSTSDILLSPNPTNGQNTTLSLIDIDTKAISVFIYDHNGRTIDSFERETISNYDVIELNTSTLSSGVYLVKVVAGRDAFVKKLIVR</sequence>
<proteinExistence type="predicted"/>
<dbReference type="InterPro" id="IPR026444">
    <property type="entry name" value="Secre_tail"/>
</dbReference>
<feature type="region of interest" description="Disordered" evidence="1">
    <location>
        <begin position="3000"/>
        <end position="3019"/>
    </location>
</feature>
<dbReference type="Proteomes" id="UP000576082">
    <property type="component" value="Unassembled WGS sequence"/>
</dbReference>
<evidence type="ECO:0000259" key="2">
    <source>
        <dbReference type="Pfam" id="PF18962"/>
    </source>
</evidence>
<evidence type="ECO:0000256" key="1">
    <source>
        <dbReference type="SAM" id="MobiDB-lite"/>
    </source>
</evidence>
<protein>
    <submittedName>
        <fullName evidence="3">T9SS type A sorting domain-containing protein</fullName>
    </submittedName>
</protein>
<comment type="caution">
    <text evidence="3">The sequence shown here is derived from an EMBL/GenBank/DDBJ whole genome shotgun (WGS) entry which is preliminary data.</text>
</comment>
<dbReference type="EMBL" id="JABANE010000051">
    <property type="protein sequence ID" value="NME69901.1"/>
    <property type="molecule type" value="Genomic_DNA"/>
</dbReference>
<evidence type="ECO:0000313" key="4">
    <source>
        <dbReference type="Proteomes" id="UP000576082"/>
    </source>
</evidence>
<name>A0A7X9RW96_9BACT</name>
<organism evidence="3 4">
    <name type="scientific">Flammeovirga aprica JL-4</name>
    <dbReference type="NCBI Taxonomy" id="694437"/>
    <lineage>
        <taxon>Bacteria</taxon>
        <taxon>Pseudomonadati</taxon>
        <taxon>Bacteroidota</taxon>
        <taxon>Cytophagia</taxon>
        <taxon>Cytophagales</taxon>
        <taxon>Flammeovirgaceae</taxon>
        <taxon>Flammeovirga</taxon>
    </lineage>
</organism>
<keyword evidence="4" id="KW-1185">Reference proteome</keyword>
<feature type="domain" description="Secretion system C-terminal sorting" evidence="2">
    <location>
        <begin position="3150"/>
        <end position="3225"/>
    </location>
</feature>
<dbReference type="Pfam" id="PF18962">
    <property type="entry name" value="Por_Secre_tail"/>
    <property type="match status" value="1"/>
</dbReference>
<feature type="compositionally biased region" description="Basic and acidic residues" evidence="1">
    <location>
        <begin position="3000"/>
        <end position="3009"/>
    </location>
</feature>
<dbReference type="NCBIfam" id="TIGR04183">
    <property type="entry name" value="Por_Secre_tail"/>
    <property type="match status" value="1"/>
</dbReference>